<feature type="binding site" evidence="9">
    <location>
        <position position="116"/>
    </location>
    <ligand>
        <name>2-oxoglutarate</name>
        <dbReference type="ChEBI" id="CHEBI:16810"/>
    </ligand>
</feature>
<dbReference type="InterPro" id="IPR037151">
    <property type="entry name" value="AlkB-like_sf"/>
</dbReference>
<feature type="binding site" evidence="9">
    <location>
        <begin position="59"/>
        <end position="61"/>
    </location>
    <ligand>
        <name>substrate</name>
    </ligand>
</feature>
<feature type="binding site" evidence="9">
    <location>
        <position position="201"/>
    </location>
    <ligand>
        <name>2-oxoglutarate</name>
        <dbReference type="ChEBI" id="CHEBI:16810"/>
    </ligand>
</feature>
<keyword evidence="8" id="KW-0234">DNA repair</keyword>
<dbReference type="PROSITE" id="PS51471">
    <property type="entry name" value="FE2OG_OXY"/>
    <property type="match status" value="1"/>
</dbReference>
<feature type="binding site" evidence="9">
    <location>
        <begin position="79"/>
        <end position="81"/>
    </location>
    <ligand>
        <name>substrate</name>
    </ligand>
</feature>
<reference evidence="11 12" key="1">
    <citation type="submission" date="2016-08" db="EMBL/GenBank/DDBJ databases">
        <authorList>
            <person name="Seilhamer J.J."/>
        </authorList>
    </citation>
    <scope>NUCLEOTIDE SEQUENCE [LARGE SCALE GENOMIC DNA]</scope>
    <source>
        <strain evidence="11 12">KCTC 42603</strain>
    </source>
</reference>
<dbReference type="SUPFAM" id="SSF51197">
    <property type="entry name" value="Clavaminate synthase-like"/>
    <property type="match status" value="1"/>
</dbReference>
<comment type="cofactor">
    <cofactor evidence="1">
        <name>Fe(2+)</name>
        <dbReference type="ChEBI" id="CHEBI:29033"/>
    </cofactor>
</comment>
<evidence type="ECO:0000256" key="3">
    <source>
        <dbReference type="ARBA" id="ARBA00022763"/>
    </source>
</evidence>
<dbReference type="FunFam" id="2.60.120.590:FF:000004">
    <property type="entry name" value="DNA oxidative demethylase ALKBH2"/>
    <property type="match status" value="1"/>
</dbReference>
<feature type="domain" description="Fe2OG dioxygenase" evidence="10">
    <location>
        <begin position="109"/>
        <end position="206"/>
    </location>
</feature>
<keyword evidence="6" id="KW-0560">Oxidoreductase</keyword>
<dbReference type="InterPro" id="IPR005123">
    <property type="entry name" value="Oxoglu/Fe-dep_dioxygenase_dom"/>
</dbReference>
<gene>
    <name evidence="11" type="ORF">BFC18_04590</name>
</gene>
<feature type="binding site" evidence="9">
    <location>
        <position position="131"/>
    </location>
    <ligand>
        <name>substrate</name>
    </ligand>
</feature>
<keyword evidence="7" id="KW-0408">Iron</keyword>
<sequence>MQFSFFDDDSEHASQPQIIPLPGADVVYMPRWLVDQEATAFYHALASSLSWSQDTIKLFGKPVKIPRLQAWYGDLTTQYTYSGLTMVPKEWTTELQNLRSRCEKTAECRFNSVLANWYRHGQDSMGMHADDEPELGVQPVIASLTLGEGRPFIFRHKQTKETTRINLEHGSLLIMRGDTQRNYLHGINKTTRSIGGRINLTFRYIYPATPE</sequence>
<feature type="binding site" evidence="9">
    <location>
        <position position="118"/>
    </location>
    <ligand>
        <name>2-oxoglutarate</name>
        <dbReference type="ChEBI" id="CHEBI:16810"/>
    </ligand>
</feature>
<feature type="binding site" evidence="9">
    <location>
        <position position="197"/>
    </location>
    <ligand>
        <name>2-oxoglutarate</name>
        <dbReference type="ChEBI" id="CHEBI:16810"/>
    </ligand>
</feature>
<evidence type="ECO:0000256" key="2">
    <source>
        <dbReference type="ARBA" id="ARBA00022723"/>
    </source>
</evidence>
<evidence type="ECO:0000256" key="4">
    <source>
        <dbReference type="ARBA" id="ARBA00022842"/>
    </source>
</evidence>
<dbReference type="Pfam" id="PF13532">
    <property type="entry name" value="2OG-FeII_Oxy_2"/>
    <property type="match status" value="1"/>
</dbReference>
<feature type="binding site" evidence="9">
    <location>
        <position position="185"/>
    </location>
    <ligand>
        <name>2-oxoglutarate</name>
        <dbReference type="ChEBI" id="CHEBI:16810"/>
    </ligand>
</feature>
<dbReference type="GO" id="GO:0008198">
    <property type="term" value="F:ferrous iron binding"/>
    <property type="evidence" value="ECO:0007669"/>
    <property type="project" value="TreeGrafter"/>
</dbReference>
<keyword evidence="12" id="KW-1185">Reference proteome</keyword>
<dbReference type="EMBL" id="MDHN01000008">
    <property type="protein sequence ID" value="OFC71987.1"/>
    <property type="molecule type" value="Genomic_DNA"/>
</dbReference>
<dbReference type="InterPro" id="IPR032852">
    <property type="entry name" value="ALKBH2"/>
</dbReference>
<evidence type="ECO:0000256" key="9">
    <source>
        <dbReference type="PIRSR" id="PIRSR632852-1"/>
    </source>
</evidence>
<dbReference type="Proteomes" id="UP000175691">
    <property type="component" value="Unassembled WGS sequence"/>
</dbReference>
<evidence type="ECO:0000313" key="11">
    <source>
        <dbReference type="EMBL" id="OFC71987.1"/>
    </source>
</evidence>
<dbReference type="OrthoDB" id="190276at2"/>
<dbReference type="STRING" id="1656094.BFC18_04590"/>
<dbReference type="Gene3D" id="2.60.120.590">
    <property type="entry name" value="Alpha-ketoglutarate-dependent dioxygenase AlkB-like"/>
    <property type="match status" value="1"/>
</dbReference>
<evidence type="ECO:0000256" key="5">
    <source>
        <dbReference type="ARBA" id="ARBA00022964"/>
    </source>
</evidence>
<proteinExistence type="predicted"/>
<dbReference type="GO" id="GO:0035516">
    <property type="term" value="F:broad specificity oxidative DNA demethylase activity"/>
    <property type="evidence" value="ECO:0007669"/>
    <property type="project" value="TreeGrafter"/>
</dbReference>
<keyword evidence="4" id="KW-0460">Magnesium</keyword>
<feature type="binding site" evidence="9">
    <location>
        <position position="128"/>
    </location>
    <ligand>
        <name>2-oxoglutarate</name>
        <dbReference type="ChEBI" id="CHEBI:16810"/>
    </ligand>
</feature>
<dbReference type="AlphaFoldDB" id="A0A1E7ZER4"/>
<evidence type="ECO:0000256" key="1">
    <source>
        <dbReference type="ARBA" id="ARBA00001954"/>
    </source>
</evidence>
<evidence type="ECO:0000256" key="7">
    <source>
        <dbReference type="ARBA" id="ARBA00023004"/>
    </source>
</evidence>
<comment type="caution">
    <text evidence="11">The sequence shown here is derived from an EMBL/GenBank/DDBJ whole genome shotgun (WGS) entry which is preliminary data.</text>
</comment>
<keyword evidence="3" id="KW-0227">DNA damage</keyword>
<keyword evidence="5" id="KW-0223">Dioxygenase</keyword>
<name>A0A1E7ZER4_9ALTE</name>
<dbReference type="PANTHER" id="PTHR31573">
    <property type="entry name" value="ALPHA-KETOGLUTARATE-DEPENDENT DIOXYGENASE ALKB HOMOLOG 2"/>
    <property type="match status" value="1"/>
</dbReference>
<organism evidence="11 12">
    <name type="scientific">Alteromonas confluentis</name>
    <dbReference type="NCBI Taxonomy" id="1656094"/>
    <lineage>
        <taxon>Bacteria</taxon>
        <taxon>Pseudomonadati</taxon>
        <taxon>Pseudomonadota</taxon>
        <taxon>Gammaproteobacteria</taxon>
        <taxon>Alteromonadales</taxon>
        <taxon>Alteromonadaceae</taxon>
        <taxon>Alteromonas/Salinimonas group</taxon>
        <taxon>Alteromonas</taxon>
    </lineage>
</organism>
<keyword evidence="2" id="KW-0479">Metal-binding</keyword>
<dbReference type="RefSeq" id="WP_070123769.1">
    <property type="nucleotide sequence ID" value="NZ_MDHN01000008.1"/>
</dbReference>
<dbReference type="GO" id="GO:0051747">
    <property type="term" value="F:cytosine C-5 DNA demethylase activity"/>
    <property type="evidence" value="ECO:0007669"/>
    <property type="project" value="TreeGrafter"/>
</dbReference>
<dbReference type="GO" id="GO:0006307">
    <property type="term" value="P:DNA alkylation repair"/>
    <property type="evidence" value="ECO:0007669"/>
    <property type="project" value="TreeGrafter"/>
</dbReference>
<accession>A0A1E7ZER4</accession>
<evidence type="ECO:0000313" key="12">
    <source>
        <dbReference type="Proteomes" id="UP000175691"/>
    </source>
</evidence>
<protein>
    <submittedName>
        <fullName evidence="11">DNA repair protein</fullName>
    </submittedName>
</protein>
<dbReference type="PANTHER" id="PTHR31573:SF1">
    <property type="entry name" value="DNA OXIDATIVE DEMETHYLASE ALKBH2"/>
    <property type="match status" value="1"/>
</dbReference>
<evidence type="ECO:0000256" key="6">
    <source>
        <dbReference type="ARBA" id="ARBA00023002"/>
    </source>
</evidence>
<feature type="binding site" evidence="9">
    <location>
        <position position="203"/>
    </location>
    <ligand>
        <name>2-oxoglutarate</name>
        <dbReference type="ChEBI" id="CHEBI:16810"/>
    </ligand>
</feature>
<evidence type="ECO:0000259" key="10">
    <source>
        <dbReference type="PROSITE" id="PS51471"/>
    </source>
</evidence>
<dbReference type="InterPro" id="IPR027450">
    <property type="entry name" value="AlkB-like"/>
</dbReference>
<evidence type="ECO:0000256" key="8">
    <source>
        <dbReference type="ARBA" id="ARBA00023204"/>
    </source>
</evidence>